<name>A0ABW1LXJ2_9ACTN</name>
<dbReference type="Proteomes" id="UP001596242">
    <property type="component" value="Unassembled WGS sequence"/>
</dbReference>
<evidence type="ECO:0000313" key="4">
    <source>
        <dbReference type="Proteomes" id="UP001596242"/>
    </source>
</evidence>
<dbReference type="RefSeq" id="WP_386395438.1">
    <property type="nucleotide sequence ID" value="NZ_JBHSPT010000023.1"/>
</dbReference>
<feature type="domain" description="DUF2249" evidence="2">
    <location>
        <begin position="182"/>
        <end position="251"/>
    </location>
</feature>
<proteinExistence type="predicted"/>
<sequence>MTQSSGVFIQSTQTDPVVRAGAVIRTEYERLHALLTPLVEPQPTAGAGGGEKDGTGDAEGAPDRVTTAATGVVGEIRRHLTASAETLHAAAAHAPESRLLVSALRIARSALDRHVDALDTAGDSASAAAAALRVEAVLSVHRAVEEDILLPALAALPGGVLPPLVADYETLLRGGGLDTSAVIDVRPIPREQRHPLVFARYALLTPGGAFTLVNNHDPKPLHKQFEAAHPGAYTWDYVEQGPAEWQIRIGRPNHQPCT</sequence>
<evidence type="ECO:0000259" key="2">
    <source>
        <dbReference type="Pfam" id="PF10006"/>
    </source>
</evidence>
<reference evidence="4" key="1">
    <citation type="journal article" date="2019" name="Int. J. Syst. Evol. Microbiol.">
        <title>The Global Catalogue of Microorganisms (GCM) 10K type strain sequencing project: providing services to taxonomists for standard genome sequencing and annotation.</title>
        <authorList>
            <consortium name="The Broad Institute Genomics Platform"/>
            <consortium name="The Broad Institute Genome Sequencing Center for Infectious Disease"/>
            <person name="Wu L."/>
            <person name="Ma J."/>
        </authorList>
    </citation>
    <scope>NUCLEOTIDE SEQUENCE [LARGE SCALE GENOMIC DNA]</scope>
    <source>
        <strain evidence="4">JCM 12763</strain>
    </source>
</reference>
<gene>
    <name evidence="3" type="ORF">ACFP50_10080</name>
</gene>
<keyword evidence="4" id="KW-1185">Reference proteome</keyword>
<evidence type="ECO:0000256" key="1">
    <source>
        <dbReference type="SAM" id="MobiDB-lite"/>
    </source>
</evidence>
<comment type="caution">
    <text evidence="3">The sequence shown here is derived from an EMBL/GenBank/DDBJ whole genome shotgun (WGS) entry which is preliminary data.</text>
</comment>
<organism evidence="3 4">
    <name type="scientific">Streptomyces pratens</name>
    <dbReference type="NCBI Taxonomy" id="887456"/>
    <lineage>
        <taxon>Bacteria</taxon>
        <taxon>Bacillati</taxon>
        <taxon>Actinomycetota</taxon>
        <taxon>Actinomycetes</taxon>
        <taxon>Kitasatosporales</taxon>
        <taxon>Streptomycetaceae</taxon>
        <taxon>Streptomyces</taxon>
    </lineage>
</organism>
<dbReference type="EMBL" id="JBHSPT010000023">
    <property type="protein sequence ID" value="MFC6055790.1"/>
    <property type="molecule type" value="Genomic_DNA"/>
</dbReference>
<dbReference type="Pfam" id="PF10006">
    <property type="entry name" value="DUF2249"/>
    <property type="match status" value="1"/>
</dbReference>
<feature type="region of interest" description="Disordered" evidence="1">
    <location>
        <begin position="36"/>
        <end position="63"/>
    </location>
</feature>
<dbReference type="InterPro" id="IPR018720">
    <property type="entry name" value="DUF2249"/>
</dbReference>
<protein>
    <submittedName>
        <fullName evidence="3">DUF2249 domain-containing protein</fullName>
    </submittedName>
</protein>
<accession>A0ABW1LXJ2</accession>
<evidence type="ECO:0000313" key="3">
    <source>
        <dbReference type="EMBL" id="MFC6055790.1"/>
    </source>
</evidence>